<keyword evidence="1" id="KW-1133">Transmembrane helix</keyword>
<feature type="transmembrane region" description="Helical" evidence="1">
    <location>
        <begin position="101"/>
        <end position="122"/>
    </location>
</feature>
<feature type="transmembrane region" description="Helical" evidence="1">
    <location>
        <begin position="421"/>
        <end position="442"/>
    </location>
</feature>
<dbReference type="AlphaFoldDB" id="A0AAX2JAL7"/>
<keyword evidence="1" id="KW-0472">Membrane</keyword>
<feature type="transmembrane region" description="Helical" evidence="1">
    <location>
        <begin position="276"/>
        <end position="299"/>
    </location>
</feature>
<dbReference type="KEGG" id="ful:C4N20_14880"/>
<protein>
    <submittedName>
        <fullName evidence="2">Aminobenzoyl-glutamate transport protein</fullName>
    </submittedName>
</protein>
<dbReference type="InterPro" id="IPR004697">
    <property type="entry name" value="AbgT"/>
</dbReference>
<dbReference type="GO" id="GO:0015558">
    <property type="term" value="F:secondary active p-aminobenzoyl-glutamate transmembrane transporter activity"/>
    <property type="evidence" value="ECO:0007669"/>
    <property type="project" value="InterPro"/>
</dbReference>
<feature type="transmembrane region" description="Helical" evidence="1">
    <location>
        <begin position="173"/>
        <end position="199"/>
    </location>
</feature>
<feature type="transmembrane region" description="Helical" evidence="1">
    <location>
        <begin position="220"/>
        <end position="239"/>
    </location>
</feature>
<dbReference type="GO" id="GO:1902604">
    <property type="term" value="P:p-aminobenzoyl-glutamate transmembrane transport"/>
    <property type="evidence" value="ECO:0007669"/>
    <property type="project" value="InterPro"/>
</dbReference>
<feature type="transmembrane region" description="Helical" evidence="1">
    <location>
        <begin position="495"/>
        <end position="520"/>
    </location>
</feature>
<evidence type="ECO:0000256" key="1">
    <source>
        <dbReference type="SAM" id="Phobius"/>
    </source>
</evidence>
<dbReference type="RefSeq" id="WP_005977174.1">
    <property type="nucleotide sequence ID" value="NZ_BAABXY010000001.1"/>
</dbReference>
<feature type="transmembrane region" description="Helical" evidence="1">
    <location>
        <begin position="134"/>
        <end position="167"/>
    </location>
</feature>
<reference evidence="2 3" key="1">
    <citation type="submission" date="2018-06" db="EMBL/GenBank/DDBJ databases">
        <authorList>
            <consortium name="Pathogen Informatics"/>
            <person name="Doyle S."/>
        </authorList>
    </citation>
    <scope>NUCLEOTIDE SEQUENCE [LARGE SCALE GENOMIC DNA]</scope>
    <source>
        <strain evidence="2 3">NCTC12112</strain>
    </source>
</reference>
<dbReference type="Proteomes" id="UP000249008">
    <property type="component" value="Chromosome 1"/>
</dbReference>
<dbReference type="PANTHER" id="PTHR30282:SF0">
    <property type="entry name" value="P-AMINOBENZOYL-GLUTAMATE TRANSPORT PROTEIN"/>
    <property type="match status" value="1"/>
</dbReference>
<feature type="transmembrane region" description="Helical" evidence="1">
    <location>
        <begin position="394"/>
        <end position="415"/>
    </location>
</feature>
<name>A0AAX2JAL7_9FUSO</name>
<proteinExistence type="predicted"/>
<dbReference type="EMBL" id="LS483487">
    <property type="protein sequence ID" value="SQJ02732.1"/>
    <property type="molecule type" value="Genomic_DNA"/>
</dbReference>
<evidence type="ECO:0000313" key="3">
    <source>
        <dbReference type="Proteomes" id="UP000249008"/>
    </source>
</evidence>
<sequence>MATTVKKTGIAAKCIKFIERAGNKLPHPFILFGIFILFTLLVSFVLSKLGFEATYLDEGKKVGDAAKMVTVKVVNLLTFDNMRKLIVNLPDTYVRFPSLKIVLIVMMAIGVVEETGFFNVLMRKYLLKAPKSLITAVLIFVCVNSNIMSGAGVILAFTIGGVLYASIGRNPKLGIILGFAACSGGYTSNILISGTDALLAGITEQAASSVGVNITVTPLCNYYFMAVSTIFLTLSLTWVTEKFMVKITGGENFGLGDTEALDQYKLTEDEEKGLKYSFYGFLFFAVIMAALTLPPNAFFKNANGAFLPNSPLLSSLVPIIFFLFVSVGIGFGIGVKKITSSRDVPKYLQKGVAKAVPLLVTILSSSLFIELLNKSNIFKIMAIKGSFVLKNANVGPLPLLILVALITAFINPFMVSGSTKWVLLSPMIVPMLAFLNISPAFAQLAFRIGDSATNIISPLRSDIPVILGLMAQYDEERRKRGIVVSKEEEAGFGTIFSLTLPYSIVIFVTLVGLMIIWYFLGLPIGPGEYLFIK</sequence>
<dbReference type="GeneID" id="78456109"/>
<feature type="transmembrane region" description="Helical" evidence="1">
    <location>
        <begin position="29"/>
        <end position="51"/>
    </location>
</feature>
<organism evidence="2 3">
    <name type="scientific">Fusobacterium ulcerans</name>
    <dbReference type="NCBI Taxonomy" id="861"/>
    <lineage>
        <taxon>Bacteria</taxon>
        <taxon>Fusobacteriati</taxon>
        <taxon>Fusobacteriota</taxon>
        <taxon>Fusobacteriia</taxon>
        <taxon>Fusobacteriales</taxon>
        <taxon>Fusobacteriaceae</taxon>
        <taxon>Fusobacterium</taxon>
    </lineage>
</organism>
<evidence type="ECO:0000313" key="2">
    <source>
        <dbReference type="EMBL" id="SQJ02732.1"/>
    </source>
</evidence>
<dbReference type="PANTHER" id="PTHR30282">
    <property type="entry name" value="P-AMINOBENZOYL GLUTAMATE TRANSPORTER"/>
    <property type="match status" value="1"/>
</dbReference>
<accession>A0AAX2JAL7</accession>
<dbReference type="Pfam" id="PF03806">
    <property type="entry name" value="ABG_transport"/>
    <property type="match status" value="1"/>
</dbReference>
<feature type="transmembrane region" description="Helical" evidence="1">
    <location>
        <begin position="355"/>
        <end position="373"/>
    </location>
</feature>
<keyword evidence="1" id="KW-0812">Transmembrane</keyword>
<feature type="transmembrane region" description="Helical" evidence="1">
    <location>
        <begin position="311"/>
        <end position="335"/>
    </location>
</feature>
<gene>
    <name evidence="2" type="primary">abgT_3</name>
    <name evidence="2" type="ORF">NCTC12112_01551</name>
</gene>